<keyword evidence="3" id="KW-1185">Reference proteome</keyword>
<evidence type="ECO:0000256" key="1">
    <source>
        <dbReference type="SAM" id="Phobius"/>
    </source>
</evidence>
<sequence length="56" mass="6695">MKISYPILLTISYLFFIMSNMMILFFDLELGLKFNATISIFSDLFFLGYLWRPDEN</sequence>
<organism evidence="2 3">
    <name type="scientific">Candidatus Phytoplasma australasiaticum subsp. australasiaticum</name>
    <dbReference type="NCBI Taxonomy" id="2832407"/>
    <lineage>
        <taxon>Bacteria</taxon>
        <taxon>Bacillati</taxon>
        <taxon>Mycoplasmatota</taxon>
        <taxon>Mollicutes</taxon>
        <taxon>Acholeplasmatales</taxon>
        <taxon>Acholeplasmataceae</taxon>
        <taxon>Candidatus Phytoplasma</taxon>
        <taxon>16SrII (Peanut WB group)</taxon>
        <taxon>Candidatus Phytoplasma australasiaticum</taxon>
    </lineage>
</organism>
<proteinExistence type="predicted"/>
<evidence type="ECO:0000313" key="2">
    <source>
        <dbReference type="EMBL" id="MDO8054580.1"/>
    </source>
</evidence>
<keyword evidence="1" id="KW-0812">Transmembrane</keyword>
<dbReference type="RefSeq" id="WP_304516083.1">
    <property type="nucleotide sequence ID" value="NZ_JAOSIW010000011.1"/>
</dbReference>
<name>A0AAP4X8F3_9MOLU</name>
<protein>
    <submittedName>
        <fullName evidence="2">Uncharacterized protein</fullName>
    </submittedName>
</protein>
<reference evidence="2 3" key="1">
    <citation type="journal article" date="2023" name="Int. J. Syst. Evol. Microbiol.">
        <title>The observation of taxonomic boundaries for the 16SrII and 16SrXXV phytoplasmas using genome-based delimitation.</title>
        <authorList>
            <person name="Rodrigues Jardim B."/>
            <person name="Tran-Nguyen L.T.T."/>
            <person name="Gambley C."/>
            <person name="Al-Sadi A.M."/>
            <person name="Al-Subhi A.M."/>
            <person name="Foissac X."/>
            <person name="Salar P."/>
            <person name="Cai H."/>
            <person name="Yang J.Y."/>
            <person name="Davis R."/>
            <person name="Jones L."/>
            <person name="Rodoni B."/>
            <person name="Constable F.E."/>
        </authorList>
    </citation>
    <scope>NUCLEOTIDE SEQUENCE [LARGE SCALE GENOMIC DNA]</scope>
    <source>
        <strain evidence="2">BAWM-OMN-P26</strain>
    </source>
</reference>
<dbReference type="EMBL" id="JAOSIW010000011">
    <property type="protein sequence ID" value="MDO8054580.1"/>
    <property type="molecule type" value="Genomic_DNA"/>
</dbReference>
<evidence type="ECO:0000313" key="3">
    <source>
        <dbReference type="Proteomes" id="UP001170651"/>
    </source>
</evidence>
<feature type="transmembrane region" description="Helical" evidence="1">
    <location>
        <begin position="7"/>
        <end position="26"/>
    </location>
</feature>
<dbReference type="AlphaFoldDB" id="A0AAP4X8F3"/>
<dbReference type="Proteomes" id="UP001170651">
    <property type="component" value="Unassembled WGS sequence"/>
</dbReference>
<comment type="caution">
    <text evidence="2">The sequence shown here is derived from an EMBL/GenBank/DDBJ whole genome shotgun (WGS) entry which is preliminary data.</text>
</comment>
<gene>
    <name evidence="2" type="ORF">OC696_01715</name>
</gene>
<keyword evidence="1" id="KW-0472">Membrane</keyword>
<accession>A0AAP4X8F3</accession>
<keyword evidence="1" id="KW-1133">Transmembrane helix</keyword>